<evidence type="ECO:0000256" key="6">
    <source>
        <dbReference type="ARBA" id="ARBA00022884"/>
    </source>
</evidence>
<dbReference type="GO" id="GO:0016787">
    <property type="term" value="F:hydrolase activity"/>
    <property type="evidence" value="ECO:0007669"/>
    <property type="project" value="UniProtKB-KW"/>
</dbReference>
<keyword evidence="7" id="KW-0051">Antiviral defense</keyword>
<evidence type="ECO:0000256" key="5">
    <source>
        <dbReference type="ARBA" id="ARBA00022801"/>
    </source>
</evidence>
<evidence type="ECO:0000256" key="2">
    <source>
        <dbReference type="ARBA" id="ARBA00022150"/>
    </source>
</evidence>
<dbReference type="EMBL" id="DTHG01000025">
    <property type="protein sequence ID" value="HGW91313.1"/>
    <property type="molecule type" value="Genomic_DNA"/>
</dbReference>
<comment type="similarity">
    <text evidence="1">Belongs to the CRISPR-associated Csm3 family.</text>
</comment>
<comment type="caution">
    <text evidence="10">The sequence shown here is derived from an EMBL/GenBank/DDBJ whole genome shotgun (WGS) entry which is preliminary data.</text>
</comment>
<dbReference type="GO" id="GO:0051607">
    <property type="term" value="P:defense response to virus"/>
    <property type="evidence" value="ECO:0007669"/>
    <property type="project" value="UniProtKB-KW"/>
</dbReference>
<gene>
    <name evidence="10" type="primary">csm3</name>
    <name evidence="10" type="ORF">ENV67_02075</name>
</gene>
<keyword evidence="6" id="KW-0694">RNA-binding</keyword>
<sequence>MRLKETKIIKGIIRCETGLHIGGESSTIEIGGMENPVIRHPKTNLPYIPGSSLKGKIRTLLEWELGKVEDGSVHSCNDKDCPICTIFGRGMSKKSEEKNEGITGPTRAIFRDANLTDESRKMLEDIRKEKGLLYVEEKTENVINRIRGTAKDLRTLERVPAGTEFEFEIVLRVFEGDNEENIDYIFAGLYLLQNDALGGSGSRGYGKVSFHNIKINDNEVKDLKEHYEKIKNKD</sequence>
<evidence type="ECO:0000313" key="10">
    <source>
        <dbReference type="EMBL" id="HGW91313.1"/>
    </source>
</evidence>
<keyword evidence="5" id="KW-0378">Hydrolase</keyword>
<proteinExistence type="inferred from homology"/>
<reference evidence="10" key="1">
    <citation type="journal article" date="2020" name="mSystems">
        <title>Genome- and Community-Level Interaction Insights into Carbon Utilization and Element Cycling Functions of Hydrothermarchaeota in Hydrothermal Sediment.</title>
        <authorList>
            <person name="Zhou Z."/>
            <person name="Liu Y."/>
            <person name="Xu W."/>
            <person name="Pan J."/>
            <person name="Luo Z.H."/>
            <person name="Li M."/>
        </authorList>
    </citation>
    <scope>NUCLEOTIDE SEQUENCE [LARGE SCALE GENOMIC DNA]</scope>
    <source>
        <strain evidence="10">SpSt-780</strain>
    </source>
</reference>
<evidence type="ECO:0000259" key="9">
    <source>
        <dbReference type="Pfam" id="PF03787"/>
    </source>
</evidence>
<dbReference type="AlphaFoldDB" id="A0A7C4U6H3"/>
<dbReference type="InterPro" id="IPR013412">
    <property type="entry name" value="CRISPR-assoc_RAMP_Csm3"/>
</dbReference>
<evidence type="ECO:0000256" key="1">
    <source>
        <dbReference type="ARBA" id="ARBA00006342"/>
    </source>
</evidence>
<evidence type="ECO:0000256" key="4">
    <source>
        <dbReference type="ARBA" id="ARBA00022759"/>
    </source>
</evidence>
<name>A0A7C4U6H3_UNCW3</name>
<protein>
    <recommendedName>
        <fullName evidence="2">CRISPR system Cms endoribonuclease Csm3</fullName>
    </recommendedName>
    <alternativeName>
        <fullName evidence="8">CRISPR type III A-associated RAMP protein Csm3</fullName>
    </alternativeName>
</protein>
<feature type="domain" description="CRISPR type III-associated protein" evidence="9">
    <location>
        <begin position="13"/>
        <end position="209"/>
    </location>
</feature>
<evidence type="ECO:0000256" key="8">
    <source>
        <dbReference type="ARBA" id="ARBA00033183"/>
    </source>
</evidence>
<dbReference type="GO" id="GO:0004519">
    <property type="term" value="F:endonuclease activity"/>
    <property type="evidence" value="ECO:0007669"/>
    <property type="project" value="UniProtKB-KW"/>
</dbReference>
<dbReference type="PANTHER" id="PTHR35579:SF3">
    <property type="entry name" value="CRISPR SYSTEM CMS ENDORIBONUCLEASE CSM3"/>
    <property type="match status" value="1"/>
</dbReference>
<evidence type="ECO:0000256" key="7">
    <source>
        <dbReference type="ARBA" id="ARBA00023118"/>
    </source>
</evidence>
<dbReference type="PANTHER" id="PTHR35579">
    <property type="entry name" value="CRISPR SYSTEM CMS ENDORIBONUCLEASE CSM3"/>
    <property type="match status" value="1"/>
</dbReference>
<evidence type="ECO:0000256" key="3">
    <source>
        <dbReference type="ARBA" id="ARBA00022722"/>
    </source>
</evidence>
<keyword evidence="3" id="KW-0540">Nuclease</keyword>
<dbReference type="InterPro" id="IPR052216">
    <property type="entry name" value="CRISPR_Csm3_endoribonuclease"/>
</dbReference>
<keyword evidence="4" id="KW-0255">Endonuclease</keyword>
<dbReference type="Pfam" id="PF03787">
    <property type="entry name" value="RAMPs"/>
    <property type="match status" value="1"/>
</dbReference>
<dbReference type="GO" id="GO:0003723">
    <property type="term" value="F:RNA binding"/>
    <property type="evidence" value="ECO:0007669"/>
    <property type="project" value="UniProtKB-KW"/>
</dbReference>
<organism evidence="10">
    <name type="scientific">candidate division WOR-3 bacterium</name>
    <dbReference type="NCBI Taxonomy" id="2052148"/>
    <lineage>
        <taxon>Bacteria</taxon>
        <taxon>Bacteria division WOR-3</taxon>
    </lineage>
</organism>
<accession>A0A7C4U6H3</accession>
<dbReference type="InterPro" id="IPR005537">
    <property type="entry name" value="RAMP_III_fam"/>
</dbReference>
<dbReference type="NCBIfam" id="TIGR02582">
    <property type="entry name" value="cas7_TM1809"/>
    <property type="match status" value="1"/>
</dbReference>